<evidence type="ECO:0000313" key="2">
    <source>
        <dbReference type="Proteomes" id="UP000021369"/>
    </source>
</evidence>
<comment type="caution">
    <text evidence="1">The sequence shown here is derived from an EMBL/GenBank/DDBJ whole genome shotgun (WGS) entry which is preliminary data.</text>
</comment>
<gene>
    <name evidence="1" type="ORF">RASY3_13260</name>
</gene>
<dbReference type="EMBL" id="JEOB01000004">
    <property type="protein sequence ID" value="EXM38433.1"/>
    <property type="molecule type" value="Genomic_DNA"/>
</dbReference>
<dbReference type="RefSeq" id="WP_037289025.1">
    <property type="nucleotide sequence ID" value="NZ_JEOB01000004.1"/>
</dbReference>
<accession>A0A011VV34</accession>
<dbReference type="OrthoDB" id="1827082at2"/>
<dbReference type="Proteomes" id="UP000021369">
    <property type="component" value="Unassembled WGS sequence"/>
</dbReference>
<sequence length="92" mass="10096">MAKSIIGQDGTIVNFDKLLAVYVDEDIDDNENILGYDLIGVTGSTLYSQPFIHGSYEDEKLAMKAHADLIHWLQSEAFSTFEVPGEDEGGDA</sequence>
<keyword evidence="2" id="KW-1185">Reference proteome</keyword>
<dbReference type="PATRIC" id="fig|1341156.4.peg.3672"/>
<proteinExistence type="predicted"/>
<evidence type="ECO:0000313" key="1">
    <source>
        <dbReference type="EMBL" id="EXM38433.1"/>
    </source>
</evidence>
<protein>
    <submittedName>
        <fullName evidence="1">Uncharacterized protein</fullName>
    </submittedName>
</protein>
<reference evidence="1 2" key="1">
    <citation type="submission" date="2013-06" db="EMBL/GenBank/DDBJ databases">
        <title>Rumen cellulosomics: divergent fiber-degrading strategies revealed by comparative genome-wide analysis of six Ruminococcal strains.</title>
        <authorList>
            <person name="Dassa B."/>
            <person name="Borovok I."/>
            <person name="Lamed R."/>
            <person name="Flint H."/>
            <person name="Yeoman C.J."/>
            <person name="White B."/>
            <person name="Bayer E.A."/>
        </authorList>
    </citation>
    <scope>NUCLEOTIDE SEQUENCE [LARGE SCALE GENOMIC DNA]</scope>
    <source>
        <strain evidence="1 2">SY3</strain>
    </source>
</reference>
<dbReference type="AlphaFoldDB" id="A0A011VV34"/>
<organism evidence="1 2">
    <name type="scientific">Ruminococcus albus SY3</name>
    <dbReference type="NCBI Taxonomy" id="1341156"/>
    <lineage>
        <taxon>Bacteria</taxon>
        <taxon>Bacillati</taxon>
        <taxon>Bacillota</taxon>
        <taxon>Clostridia</taxon>
        <taxon>Eubacteriales</taxon>
        <taxon>Oscillospiraceae</taxon>
        <taxon>Ruminococcus</taxon>
    </lineage>
</organism>
<name>A0A011VV34_RUMAL</name>